<evidence type="ECO:0008006" key="4">
    <source>
        <dbReference type="Google" id="ProtNLM"/>
    </source>
</evidence>
<sequence>MTSTTGARRARTVAPLLGIAMLVPACASTFDAGPRDARRVDGAPFARLVPCGDQPFIAVFRGFTADGELVQGPGSSPSSDIYGVRPDGSVSPVTTDLGSYEFGIVADATTVYASPAAAGESSAARTTPADKVVAIGLATGRQQVVLEAPDVGGVAPDPDGSRLGLTVFTAGEQPGAGSSTAALVDLPAVAAPRSLAPETARSAGPAVVATRELTWSPDGRWLAFVATLPDASQEVQVVDATTGGSTTVHRADAATALLALDWSPDGTRLLAVEGRAPTAAGAPRDQVTEIDVATGRSATVLRGVRGDLVYSAADGSRVTMLDNSTESSPVARTWSRTAGGRFVATSVAEVGADLGLVSADRLEIPRCALP</sequence>
<dbReference type="SUPFAM" id="SSF82171">
    <property type="entry name" value="DPP6 N-terminal domain-like"/>
    <property type="match status" value="1"/>
</dbReference>
<name>A0A7Y6DYJ8_9CELL</name>
<protein>
    <recommendedName>
        <fullName evidence="4">Lipoprotein LpqB beta-propeller domain-containing protein</fullName>
    </recommendedName>
</protein>
<dbReference type="EMBL" id="JABMCI010000068">
    <property type="protein sequence ID" value="NUU18713.1"/>
    <property type="molecule type" value="Genomic_DNA"/>
</dbReference>
<accession>A0A7Y6DYJ8</accession>
<dbReference type="InterPro" id="IPR011659">
    <property type="entry name" value="WD40"/>
</dbReference>
<gene>
    <name evidence="2" type="ORF">HP550_15775</name>
</gene>
<dbReference type="Pfam" id="PF07676">
    <property type="entry name" value="PD40"/>
    <property type="match status" value="1"/>
</dbReference>
<dbReference type="InterPro" id="IPR011042">
    <property type="entry name" value="6-blade_b-propeller_TolB-like"/>
</dbReference>
<feature type="signal peptide" evidence="1">
    <location>
        <begin position="1"/>
        <end position="27"/>
    </location>
</feature>
<dbReference type="AlphaFoldDB" id="A0A7Y6DYJ8"/>
<dbReference type="Proteomes" id="UP000565724">
    <property type="component" value="Unassembled WGS sequence"/>
</dbReference>
<reference evidence="2 3" key="1">
    <citation type="submission" date="2020-05" db="EMBL/GenBank/DDBJ databases">
        <title>Genome Sequencing of Type Strains.</title>
        <authorList>
            <person name="Lemaire J.F."/>
            <person name="Inderbitzin P."/>
            <person name="Gregorio O.A."/>
            <person name="Collins S.B."/>
            <person name="Wespe N."/>
            <person name="Knight-Connoni V."/>
        </authorList>
    </citation>
    <scope>NUCLEOTIDE SEQUENCE [LARGE SCALE GENOMIC DNA]</scope>
    <source>
        <strain evidence="2 3">ATCC 25174</strain>
    </source>
</reference>
<dbReference type="Gene3D" id="2.120.10.30">
    <property type="entry name" value="TolB, C-terminal domain"/>
    <property type="match status" value="1"/>
</dbReference>
<dbReference type="RefSeq" id="WP_175348634.1">
    <property type="nucleotide sequence ID" value="NZ_JABMCI010000068.1"/>
</dbReference>
<evidence type="ECO:0000313" key="3">
    <source>
        <dbReference type="Proteomes" id="UP000565724"/>
    </source>
</evidence>
<keyword evidence="1" id="KW-0732">Signal</keyword>
<proteinExistence type="predicted"/>
<evidence type="ECO:0000256" key="1">
    <source>
        <dbReference type="SAM" id="SignalP"/>
    </source>
</evidence>
<feature type="chain" id="PRO_5031317710" description="Lipoprotein LpqB beta-propeller domain-containing protein" evidence="1">
    <location>
        <begin position="28"/>
        <end position="370"/>
    </location>
</feature>
<organism evidence="2 3">
    <name type="scientific">Cellulomonas humilata</name>
    <dbReference type="NCBI Taxonomy" id="144055"/>
    <lineage>
        <taxon>Bacteria</taxon>
        <taxon>Bacillati</taxon>
        <taxon>Actinomycetota</taxon>
        <taxon>Actinomycetes</taxon>
        <taxon>Micrococcales</taxon>
        <taxon>Cellulomonadaceae</taxon>
        <taxon>Cellulomonas</taxon>
    </lineage>
</organism>
<keyword evidence="3" id="KW-1185">Reference proteome</keyword>
<comment type="caution">
    <text evidence="2">The sequence shown here is derived from an EMBL/GenBank/DDBJ whole genome shotgun (WGS) entry which is preliminary data.</text>
</comment>
<evidence type="ECO:0000313" key="2">
    <source>
        <dbReference type="EMBL" id="NUU18713.1"/>
    </source>
</evidence>